<dbReference type="Proteomes" id="UP001183006">
    <property type="component" value="Chromosome"/>
</dbReference>
<keyword evidence="6 10" id="KW-0812">Transmembrane</keyword>
<organism evidence="11 12">
    <name type="scientific">Methanolobus mangrovi</name>
    <dbReference type="NCBI Taxonomy" id="3072977"/>
    <lineage>
        <taxon>Archaea</taxon>
        <taxon>Methanobacteriati</taxon>
        <taxon>Methanobacteriota</taxon>
        <taxon>Stenosarchaea group</taxon>
        <taxon>Methanomicrobia</taxon>
        <taxon>Methanosarcinales</taxon>
        <taxon>Methanosarcinaceae</taxon>
        <taxon>Methanolobus</taxon>
    </lineage>
</organism>
<reference evidence="11" key="1">
    <citation type="submission" date="2023-08" db="EMBL/GenBank/DDBJ databases">
        <title>Methanolobus mangrovi sp. nov. and Methanolobus sediminis sp. nov, two novel methylotrophic methanogens isolated from mangrove sediments in China.</title>
        <authorList>
            <person name="Zhou J."/>
        </authorList>
    </citation>
    <scope>NUCLEOTIDE SEQUENCE</scope>
    <source>
        <strain evidence="11">FTZ2</strain>
    </source>
</reference>
<keyword evidence="12" id="KW-1185">Reference proteome</keyword>
<feature type="transmembrane region" description="Helical" evidence="10">
    <location>
        <begin position="347"/>
        <end position="366"/>
    </location>
</feature>
<comment type="subcellular location">
    <subcellularLocation>
        <location evidence="1">Cell membrane</location>
        <topology evidence="1">Multi-pass membrane protein</topology>
    </subcellularLocation>
</comment>
<keyword evidence="9" id="KW-0046">Antibiotic resistance</keyword>
<evidence type="ECO:0000256" key="9">
    <source>
        <dbReference type="ARBA" id="ARBA00023251"/>
    </source>
</evidence>
<dbReference type="GO" id="GO:0042910">
    <property type="term" value="F:xenobiotic transmembrane transporter activity"/>
    <property type="evidence" value="ECO:0007669"/>
    <property type="project" value="InterPro"/>
</dbReference>
<name>A0AA51UG89_9EURY</name>
<feature type="transmembrane region" description="Helical" evidence="10">
    <location>
        <begin position="140"/>
        <end position="157"/>
    </location>
</feature>
<dbReference type="PANTHER" id="PTHR43823:SF3">
    <property type="entry name" value="MULTIDRUG EXPORT PROTEIN MEPA"/>
    <property type="match status" value="1"/>
</dbReference>
<dbReference type="EMBL" id="CP133594">
    <property type="protein sequence ID" value="WMW21592.1"/>
    <property type="molecule type" value="Genomic_DNA"/>
</dbReference>
<dbReference type="InterPro" id="IPR051327">
    <property type="entry name" value="MATE_MepA_subfamily"/>
</dbReference>
<feature type="transmembrane region" description="Helical" evidence="10">
    <location>
        <begin position="418"/>
        <end position="440"/>
    </location>
</feature>
<dbReference type="PANTHER" id="PTHR43823">
    <property type="entry name" value="SPORULATION PROTEIN YKVU"/>
    <property type="match status" value="1"/>
</dbReference>
<comment type="similarity">
    <text evidence="2">Belongs to the multi antimicrobial extrusion (MATE) (TC 2.A.66.1) family. MepA subfamily.</text>
</comment>
<evidence type="ECO:0000256" key="10">
    <source>
        <dbReference type="SAM" id="Phobius"/>
    </source>
</evidence>
<gene>
    <name evidence="11" type="ORF">RE476_09360</name>
</gene>
<dbReference type="RefSeq" id="WP_309307380.1">
    <property type="nucleotide sequence ID" value="NZ_CP133594.1"/>
</dbReference>
<keyword evidence="8 10" id="KW-0472">Membrane</keyword>
<dbReference type="GeneID" id="84230347"/>
<evidence type="ECO:0000313" key="11">
    <source>
        <dbReference type="EMBL" id="WMW21592.1"/>
    </source>
</evidence>
<dbReference type="InterPro" id="IPR048279">
    <property type="entry name" value="MdtK-like"/>
</dbReference>
<feature type="transmembrane region" description="Helical" evidence="10">
    <location>
        <begin position="97"/>
        <end position="120"/>
    </location>
</feature>
<evidence type="ECO:0000256" key="4">
    <source>
        <dbReference type="ARBA" id="ARBA00022448"/>
    </source>
</evidence>
<keyword evidence="4" id="KW-0813">Transport</keyword>
<keyword evidence="7 10" id="KW-1133">Transmembrane helix</keyword>
<feature type="transmembrane region" description="Helical" evidence="10">
    <location>
        <begin position="169"/>
        <end position="190"/>
    </location>
</feature>
<evidence type="ECO:0000256" key="8">
    <source>
        <dbReference type="ARBA" id="ARBA00023136"/>
    </source>
</evidence>
<feature type="transmembrane region" description="Helical" evidence="10">
    <location>
        <begin position="310"/>
        <end position="335"/>
    </location>
</feature>
<evidence type="ECO:0000256" key="7">
    <source>
        <dbReference type="ARBA" id="ARBA00022989"/>
    </source>
</evidence>
<feature type="transmembrane region" description="Helical" evidence="10">
    <location>
        <begin position="281"/>
        <end position="304"/>
    </location>
</feature>
<dbReference type="InterPro" id="IPR045070">
    <property type="entry name" value="MATE_MepA-like"/>
</dbReference>
<evidence type="ECO:0000256" key="3">
    <source>
        <dbReference type="ARBA" id="ARBA00022106"/>
    </source>
</evidence>
<dbReference type="PIRSF" id="PIRSF006603">
    <property type="entry name" value="DinF"/>
    <property type="match status" value="1"/>
</dbReference>
<dbReference type="GO" id="GO:0046677">
    <property type="term" value="P:response to antibiotic"/>
    <property type="evidence" value="ECO:0007669"/>
    <property type="project" value="UniProtKB-KW"/>
</dbReference>
<keyword evidence="5" id="KW-1003">Cell membrane</keyword>
<evidence type="ECO:0000313" key="12">
    <source>
        <dbReference type="Proteomes" id="UP001183006"/>
    </source>
</evidence>
<dbReference type="NCBIfam" id="TIGR00797">
    <property type="entry name" value="matE"/>
    <property type="match status" value="1"/>
</dbReference>
<dbReference type="GO" id="GO:0015297">
    <property type="term" value="F:antiporter activity"/>
    <property type="evidence" value="ECO:0007669"/>
    <property type="project" value="InterPro"/>
</dbReference>
<dbReference type="GO" id="GO:0005886">
    <property type="term" value="C:plasma membrane"/>
    <property type="evidence" value="ECO:0007669"/>
    <property type="project" value="UniProtKB-SubCell"/>
</dbReference>
<feature type="transmembrane region" description="Helical" evidence="10">
    <location>
        <begin position="54"/>
        <end position="76"/>
    </location>
</feature>
<dbReference type="AlphaFoldDB" id="A0AA51UG89"/>
<evidence type="ECO:0000256" key="2">
    <source>
        <dbReference type="ARBA" id="ARBA00008417"/>
    </source>
</evidence>
<accession>A0AA51UG89</accession>
<evidence type="ECO:0000256" key="1">
    <source>
        <dbReference type="ARBA" id="ARBA00004651"/>
    </source>
</evidence>
<dbReference type="CDD" id="cd13143">
    <property type="entry name" value="MATE_MepA_like"/>
    <property type="match status" value="1"/>
</dbReference>
<feature type="transmembrane region" description="Helical" evidence="10">
    <location>
        <begin position="386"/>
        <end position="411"/>
    </location>
</feature>
<dbReference type="KEGG" id="mmav:RE476_09360"/>
<protein>
    <recommendedName>
        <fullName evidence="3">Multidrug export protein MepA</fullName>
    </recommendedName>
</protein>
<sequence length="481" mass="52269">MHERSRLLADESIGKLLFKLSAPATIGMLVQALYNLVDTVFVGQALGENSVQGIAGIAVAFPIMMIVMSIALAIGIGGSSIISRSLGERNIDRAENVMGNVLSLVLITSAVICIAGSIFITPILRLFGATDTILPYATEYLSVILYGAIFFMFALAMNNVVRAEGNAKVAMYTMLVSALVNIILDPFFIFNSGYIEFNFLADKLGIVIEPLYMYGFGLGVKGAAIATVLAQVTGALFIVWYFASGNSSLRFHTKNLMPKWDIARESISIGMGPLARNASSSLMVIVLNNVLLVYGGGDVAIAVFGVVNRLFMFTFMPMYGIVQGLQPIVGFNYGAKNFTRVIESVKLSMFVTTTMAILGFILLLVFPEQLFSIFTTDQQLISSGKYATRIMVMALPLVGFQVVGASLYQAIGKARPSFLLAMSRQLLFLIPLVIILPHFFQLTGVWMAFPLSDSLAFLLTLVMVIKEFKILTIMGENIKSS</sequence>
<feature type="transmembrane region" description="Helical" evidence="10">
    <location>
        <begin position="223"/>
        <end position="243"/>
    </location>
</feature>
<dbReference type="Pfam" id="PF01554">
    <property type="entry name" value="MatE"/>
    <property type="match status" value="2"/>
</dbReference>
<feature type="transmembrane region" description="Helical" evidence="10">
    <location>
        <begin position="16"/>
        <end position="34"/>
    </location>
</feature>
<evidence type="ECO:0000256" key="5">
    <source>
        <dbReference type="ARBA" id="ARBA00022475"/>
    </source>
</evidence>
<evidence type="ECO:0000256" key="6">
    <source>
        <dbReference type="ARBA" id="ARBA00022692"/>
    </source>
</evidence>
<feature type="transmembrane region" description="Helical" evidence="10">
    <location>
        <begin position="446"/>
        <end position="465"/>
    </location>
</feature>
<dbReference type="InterPro" id="IPR002528">
    <property type="entry name" value="MATE_fam"/>
</dbReference>
<proteinExistence type="inferred from homology"/>